<dbReference type="InterPro" id="IPR029063">
    <property type="entry name" value="SAM-dependent_MTases_sf"/>
</dbReference>
<proteinExistence type="predicted"/>
<evidence type="ECO:0000313" key="3">
    <source>
        <dbReference type="Proteomes" id="UP000604475"/>
    </source>
</evidence>
<dbReference type="Gene3D" id="3.30.300.20">
    <property type="match status" value="1"/>
</dbReference>
<accession>A0A937UR97</accession>
<dbReference type="InterPro" id="IPR015946">
    <property type="entry name" value="KH_dom-like_a/b"/>
</dbReference>
<dbReference type="Pfam" id="PF02566">
    <property type="entry name" value="OsmC"/>
    <property type="match status" value="1"/>
</dbReference>
<feature type="compositionally biased region" description="Gly residues" evidence="1">
    <location>
        <begin position="273"/>
        <end position="284"/>
    </location>
</feature>
<comment type="caution">
    <text evidence="2">The sequence shown here is derived from an EMBL/GenBank/DDBJ whole genome shotgun (WGS) entry which is preliminary data.</text>
</comment>
<protein>
    <submittedName>
        <fullName evidence="2">OsmC family protein</fullName>
    </submittedName>
</protein>
<dbReference type="SUPFAM" id="SSF53335">
    <property type="entry name" value="S-adenosyl-L-methionine-dependent methyltransferases"/>
    <property type="match status" value="1"/>
</dbReference>
<dbReference type="Proteomes" id="UP000604475">
    <property type="component" value="Unassembled WGS sequence"/>
</dbReference>
<dbReference type="InterPro" id="IPR003718">
    <property type="entry name" value="OsmC/Ohr_fam"/>
</dbReference>
<dbReference type="PANTHER" id="PTHR42830:SF2">
    <property type="entry name" value="OSMC_OHR FAMILY PROTEIN"/>
    <property type="match status" value="1"/>
</dbReference>
<dbReference type="InterPro" id="IPR052707">
    <property type="entry name" value="OsmC_Ohr_Peroxiredoxin"/>
</dbReference>
<sequence length="486" mass="50973">MAGMVVADETAAQPHATHTYTVTCSWSGSTGVGYERYSRSHVGQAPPTGAALRMSADPAFRGDPALLNPEQLLVLSAASCQLLSFLAVAARARLDVRDYQDTGDAVMTENGRGGGRISEITLRPRITVVTDATEERLRRLVRLAHEQCYIAGSLNCPITVEPTFEILAPYAFRDTEAAARRLAVVSEVFDPGSRAFVAAHRPADVRLAADLGCGPGHTTRMLAGATGAARTVGLDVSAAFLAAAAAAGDTAATAAGDEEPGLDRVGTRSSGRSGDGVGGTDGVGGVGGAVEGAVEFVRHDVRRVPFPAAARGADVLYARLLLAHLADVTTAIGGWLTQLAPDGVLLLDEIESIDTDQPILSTYLDHARHLLAARGTTLHAGRLLNTALHDLAAHRAMPTFEVEYNATERLSPPVPTAAAMFGMNLAVWRSDPRFHDRQAELDRLAAGLTDLAAAPGEGHITWAMRRVAIRRLGDREAPPAAAPSTG</sequence>
<dbReference type="AlphaFoldDB" id="A0A937UR97"/>
<dbReference type="Gene3D" id="3.40.50.150">
    <property type="entry name" value="Vaccinia Virus protein VP39"/>
    <property type="match status" value="1"/>
</dbReference>
<evidence type="ECO:0000256" key="1">
    <source>
        <dbReference type="SAM" id="MobiDB-lite"/>
    </source>
</evidence>
<dbReference type="InterPro" id="IPR036102">
    <property type="entry name" value="OsmC/Ohrsf"/>
</dbReference>
<name>A0A937UR97_9ACTN</name>
<dbReference type="PANTHER" id="PTHR42830">
    <property type="entry name" value="OSMOTICALLY INDUCIBLE FAMILY PROTEIN"/>
    <property type="match status" value="1"/>
</dbReference>
<dbReference type="SUPFAM" id="SSF82784">
    <property type="entry name" value="OsmC-like"/>
    <property type="match status" value="1"/>
</dbReference>
<gene>
    <name evidence="2" type="ORF">I7412_27950</name>
</gene>
<dbReference type="EMBL" id="JAEACQ010000256">
    <property type="protein sequence ID" value="MBL7630928.1"/>
    <property type="molecule type" value="Genomic_DNA"/>
</dbReference>
<evidence type="ECO:0000313" key="2">
    <source>
        <dbReference type="EMBL" id="MBL7630928.1"/>
    </source>
</evidence>
<reference evidence="2" key="1">
    <citation type="submission" date="2020-12" db="EMBL/GenBank/DDBJ databases">
        <title>Genomic characterization of non-nitrogen-fixing Frankia strains.</title>
        <authorList>
            <person name="Carlos-Shanley C."/>
            <person name="Guerra T."/>
            <person name="Hahn D."/>
        </authorList>
    </citation>
    <scope>NUCLEOTIDE SEQUENCE</scope>
    <source>
        <strain evidence="2">CN6</strain>
    </source>
</reference>
<feature type="region of interest" description="Disordered" evidence="1">
    <location>
        <begin position="252"/>
        <end position="284"/>
    </location>
</feature>
<keyword evidence="3" id="KW-1185">Reference proteome</keyword>
<organism evidence="2 3">
    <name type="scientific">Frankia nepalensis</name>
    <dbReference type="NCBI Taxonomy" id="1836974"/>
    <lineage>
        <taxon>Bacteria</taxon>
        <taxon>Bacillati</taxon>
        <taxon>Actinomycetota</taxon>
        <taxon>Actinomycetes</taxon>
        <taxon>Frankiales</taxon>
        <taxon>Frankiaceae</taxon>
        <taxon>Frankia</taxon>
    </lineage>
</organism>